<gene>
    <name evidence="1" type="ORF">DPMN_000774</name>
</gene>
<name>A0A9D4MG09_DREPO</name>
<reference evidence="1" key="1">
    <citation type="journal article" date="2019" name="bioRxiv">
        <title>The Genome of the Zebra Mussel, Dreissena polymorpha: A Resource for Invasive Species Research.</title>
        <authorList>
            <person name="McCartney M.A."/>
            <person name="Auch B."/>
            <person name="Kono T."/>
            <person name="Mallez S."/>
            <person name="Zhang Y."/>
            <person name="Obille A."/>
            <person name="Becker A."/>
            <person name="Abrahante J.E."/>
            <person name="Garbe J."/>
            <person name="Badalamenti J.P."/>
            <person name="Herman A."/>
            <person name="Mangelson H."/>
            <person name="Liachko I."/>
            <person name="Sullivan S."/>
            <person name="Sone E.D."/>
            <person name="Koren S."/>
            <person name="Silverstein K.A.T."/>
            <person name="Beckman K.B."/>
            <person name="Gohl D.M."/>
        </authorList>
    </citation>
    <scope>NUCLEOTIDE SEQUENCE</scope>
    <source>
        <strain evidence="1">Duluth1</strain>
        <tissue evidence="1">Whole animal</tissue>
    </source>
</reference>
<sequence length="89" mass="10098">MPISSSKELQGHLINLFERSTLGRSHQEALQIASLLIKHSDTFLNDDWDLGLTQLAEHVINTDNAAPVRQRPRRVPLAEEEKQAIEDLM</sequence>
<evidence type="ECO:0000313" key="2">
    <source>
        <dbReference type="Proteomes" id="UP000828390"/>
    </source>
</evidence>
<proteinExistence type="predicted"/>
<reference evidence="1" key="2">
    <citation type="submission" date="2020-11" db="EMBL/GenBank/DDBJ databases">
        <authorList>
            <person name="McCartney M.A."/>
            <person name="Auch B."/>
            <person name="Kono T."/>
            <person name="Mallez S."/>
            <person name="Becker A."/>
            <person name="Gohl D.M."/>
            <person name="Silverstein K.A.T."/>
            <person name="Koren S."/>
            <person name="Bechman K.B."/>
            <person name="Herman A."/>
            <person name="Abrahante J.E."/>
            <person name="Garbe J."/>
        </authorList>
    </citation>
    <scope>NUCLEOTIDE SEQUENCE</scope>
    <source>
        <strain evidence="1">Duluth1</strain>
        <tissue evidence="1">Whole animal</tissue>
    </source>
</reference>
<dbReference type="EMBL" id="JAIWYP010000001">
    <property type="protein sequence ID" value="KAH3876922.1"/>
    <property type="molecule type" value="Genomic_DNA"/>
</dbReference>
<evidence type="ECO:0000313" key="1">
    <source>
        <dbReference type="EMBL" id="KAH3876922.1"/>
    </source>
</evidence>
<organism evidence="1 2">
    <name type="scientific">Dreissena polymorpha</name>
    <name type="common">Zebra mussel</name>
    <name type="synonym">Mytilus polymorpha</name>
    <dbReference type="NCBI Taxonomy" id="45954"/>
    <lineage>
        <taxon>Eukaryota</taxon>
        <taxon>Metazoa</taxon>
        <taxon>Spiralia</taxon>
        <taxon>Lophotrochozoa</taxon>
        <taxon>Mollusca</taxon>
        <taxon>Bivalvia</taxon>
        <taxon>Autobranchia</taxon>
        <taxon>Heteroconchia</taxon>
        <taxon>Euheterodonta</taxon>
        <taxon>Imparidentia</taxon>
        <taxon>Neoheterodontei</taxon>
        <taxon>Myida</taxon>
        <taxon>Dreissenoidea</taxon>
        <taxon>Dreissenidae</taxon>
        <taxon>Dreissena</taxon>
    </lineage>
</organism>
<accession>A0A9D4MG09</accession>
<dbReference type="Proteomes" id="UP000828390">
    <property type="component" value="Unassembled WGS sequence"/>
</dbReference>
<keyword evidence="2" id="KW-1185">Reference proteome</keyword>
<protein>
    <submittedName>
        <fullName evidence="1">Uncharacterized protein</fullName>
    </submittedName>
</protein>
<dbReference type="AlphaFoldDB" id="A0A9D4MG09"/>
<comment type="caution">
    <text evidence="1">The sequence shown here is derived from an EMBL/GenBank/DDBJ whole genome shotgun (WGS) entry which is preliminary data.</text>
</comment>